<feature type="signal peptide" evidence="2">
    <location>
        <begin position="1"/>
        <end position="34"/>
    </location>
</feature>
<reference evidence="4 5" key="1">
    <citation type="submission" date="2018-05" db="EMBL/GenBank/DDBJ databases">
        <title>Genomic Encyclopedia of Type Strains, Phase IV (KMG-IV): sequencing the most valuable type-strain genomes for metagenomic binning, comparative biology and taxonomic classification.</title>
        <authorList>
            <person name="Goeker M."/>
        </authorList>
    </citation>
    <scope>NUCLEOTIDE SEQUENCE [LARGE SCALE GENOMIC DNA]</scope>
    <source>
        <strain evidence="4 5">DSM 566</strain>
    </source>
</reference>
<organism evidence="4 5">
    <name type="scientific">Sphaerotilus hippei</name>
    <dbReference type="NCBI Taxonomy" id="744406"/>
    <lineage>
        <taxon>Bacteria</taxon>
        <taxon>Pseudomonadati</taxon>
        <taxon>Pseudomonadota</taxon>
        <taxon>Betaproteobacteria</taxon>
        <taxon>Burkholderiales</taxon>
        <taxon>Sphaerotilaceae</taxon>
        <taxon>Sphaerotilus</taxon>
    </lineage>
</organism>
<dbReference type="Gene3D" id="2.40.128.110">
    <property type="entry name" value="Lipid/polyisoprenoid-binding, YceI-like"/>
    <property type="match status" value="1"/>
</dbReference>
<dbReference type="RefSeq" id="WP_110399533.1">
    <property type="nucleotide sequence ID" value="NZ_QJJS01000003.1"/>
</dbReference>
<feature type="chain" id="PRO_5016278736" evidence="2">
    <location>
        <begin position="35"/>
        <end position="223"/>
    </location>
</feature>
<keyword evidence="5" id="KW-1185">Reference proteome</keyword>
<accession>A0A318H322</accession>
<dbReference type="InterPro" id="IPR036761">
    <property type="entry name" value="TTHA0802/YceI-like_sf"/>
</dbReference>
<dbReference type="PANTHER" id="PTHR34406">
    <property type="entry name" value="PROTEIN YCEI"/>
    <property type="match status" value="1"/>
</dbReference>
<comment type="caution">
    <text evidence="4">The sequence shown here is derived from an EMBL/GenBank/DDBJ whole genome shotgun (WGS) entry which is preliminary data.</text>
</comment>
<evidence type="ECO:0000313" key="5">
    <source>
        <dbReference type="Proteomes" id="UP000247811"/>
    </source>
</evidence>
<feature type="domain" description="Lipid/polyisoprenoid-binding YceI-like" evidence="3">
    <location>
        <begin position="39"/>
        <end position="202"/>
    </location>
</feature>
<proteinExistence type="predicted"/>
<name>A0A318H322_9BURK</name>
<dbReference type="Proteomes" id="UP000247811">
    <property type="component" value="Unassembled WGS sequence"/>
</dbReference>
<dbReference type="PANTHER" id="PTHR34406:SF2">
    <property type="entry name" value="PERIPLASMIC PROTEIN"/>
    <property type="match status" value="1"/>
</dbReference>
<evidence type="ECO:0000259" key="3">
    <source>
        <dbReference type="SMART" id="SM00867"/>
    </source>
</evidence>
<dbReference type="InterPro" id="IPR007372">
    <property type="entry name" value="Lipid/polyisoprenoid-bd_YceI"/>
</dbReference>
<feature type="region of interest" description="Disordered" evidence="1">
    <location>
        <begin position="204"/>
        <end position="223"/>
    </location>
</feature>
<gene>
    <name evidence="4" type="ORF">C7444_10346</name>
</gene>
<sequence length="223" mass="23845">MTGTARPRPAALAGRAAWALLAAALAGGGPSAHAQAPTAYRLDPAHTAIHWEVLHMGTSTLRGRFDRLDGTARFDARQQALEVGISVDVASVSTGVPALDRMLRGSTLLDVQNHPQAWFVARQARFEGERPVEIRGEITLRGRSQPLTLTTRRWHCGFNLLFRREVCGGDLEARLSRSAFGMTLAAGLVADEVLLHLSVEAVRTDPGDEAPPAATDSGTTTPP</sequence>
<evidence type="ECO:0000256" key="2">
    <source>
        <dbReference type="SAM" id="SignalP"/>
    </source>
</evidence>
<dbReference type="OrthoDB" id="9811006at2"/>
<dbReference type="AlphaFoldDB" id="A0A318H322"/>
<evidence type="ECO:0000256" key="1">
    <source>
        <dbReference type="SAM" id="MobiDB-lite"/>
    </source>
</evidence>
<dbReference type="Pfam" id="PF04264">
    <property type="entry name" value="YceI"/>
    <property type="match status" value="1"/>
</dbReference>
<dbReference type="SMART" id="SM00867">
    <property type="entry name" value="YceI"/>
    <property type="match status" value="1"/>
</dbReference>
<dbReference type="EMBL" id="QJJS01000003">
    <property type="protein sequence ID" value="PXW97955.1"/>
    <property type="molecule type" value="Genomic_DNA"/>
</dbReference>
<protein>
    <submittedName>
        <fullName evidence="4">Polyisoprenoid-binding protein YceI</fullName>
    </submittedName>
</protein>
<dbReference type="SUPFAM" id="SSF101874">
    <property type="entry name" value="YceI-like"/>
    <property type="match status" value="1"/>
</dbReference>
<evidence type="ECO:0000313" key="4">
    <source>
        <dbReference type="EMBL" id="PXW97955.1"/>
    </source>
</evidence>
<keyword evidence="2" id="KW-0732">Signal</keyword>